<evidence type="ECO:0000313" key="2">
    <source>
        <dbReference type="EMBL" id="KAF2653994.1"/>
    </source>
</evidence>
<dbReference type="Proteomes" id="UP000799324">
    <property type="component" value="Unassembled WGS sequence"/>
</dbReference>
<evidence type="ECO:0000313" key="3">
    <source>
        <dbReference type="Proteomes" id="UP000799324"/>
    </source>
</evidence>
<dbReference type="EMBL" id="MU004371">
    <property type="protein sequence ID" value="KAF2653994.1"/>
    <property type="molecule type" value="Genomic_DNA"/>
</dbReference>
<keyword evidence="1" id="KW-0812">Transmembrane</keyword>
<protein>
    <submittedName>
        <fullName evidence="2">Uncharacterized protein</fullName>
    </submittedName>
</protein>
<organism evidence="2 3">
    <name type="scientific">Lophiostoma macrostomum CBS 122681</name>
    <dbReference type="NCBI Taxonomy" id="1314788"/>
    <lineage>
        <taxon>Eukaryota</taxon>
        <taxon>Fungi</taxon>
        <taxon>Dikarya</taxon>
        <taxon>Ascomycota</taxon>
        <taxon>Pezizomycotina</taxon>
        <taxon>Dothideomycetes</taxon>
        <taxon>Pleosporomycetidae</taxon>
        <taxon>Pleosporales</taxon>
        <taxon>Lophiostomataceae</taxon>
        <taxon>Lophiostoma</taxon>
    </lineage>
</organism>
<dbReference type="AlphaFoldDB" id="A0A6A6T614"/>
<keyword evidence="1" id="KW-0472">Membrane</keyword>
<reference evidence="2" key="1">
    <citation type="journal article" date="2020" name="Stud. Mycol.">
        <title>101 Dothideomycetes genomes: a test case for predicting lifestyles and emergence of pathogens.</title>
        <authorList>
            <person name="Haridas S."/>
            <person name="Albert R."/>
            <person name="Binder M."/>
            <person name="Bloem J."/>
            <person name="Labutti K."/>
            <person name="Salamov A."/>
            <person name="Andreopoulos B."/>
            <person name="Baker S."/>
            <person name="Barry K."/>
            <person name="Bills G."/>
            <person name="Bluhm B."/>
            <person name="Cannon C."/>
            <person name="Castanera R."/>
            <person name="Culley D."/>
            <person name="Daum C."/>
            <person name="Ezra D."/>
            <person name="Gonzalez J."/>
            <person name="Henrissat B."/>
            <person name="Kuo A."/>
            <person name="Liang C."/>
            <person name="Lipzen A."/>
            <person name="Lutzoni F."/>
            <person name="Magnuson J."/>
            <person name="Mondo S."/>
            <person name="Nolan M."/>
            <person name="Ohm R."/>
            <person name="Pangilinan J."/>
            <person name="Park H.-J."/>
            <person name="Ramirez L."/>
            <person name="Alfaro M."/>
            <person name="Sun H."/>
            <person name="Tritt A."/>
            <person name="Yoshinaga Y."/>
            <person name="Zwiers L.-H."/>
            <person name="Turgeon B."/>
            <person name="Goodwin S."/>
            <person name="Spatafora J."/>
            <person name="Crous P."/>
            <person name="Grigoriev I."/>
        </authorList>
    </citation>
    <scope>NUCLEOTIDE SEQUENCE</scope>
    <source>
        <strain evidence="2">CBS 122681</strain>
    </source>
</reference>
<feature type="transmembrane region" description="Helical" evidence="1">
    <location>
        <begin position="248"/>
        <end position="265"/>
    </location>
</feature>
<accession>A0A6A6T614</accession>
<keyword evidence="3" id="KW-1185">Reference proteome</keyword>
<proteinExistence type="predicted"/>
<feature type="transmembrane region" description="Helical" evidence="1">
    <location>
        <begin position="175"/>
        <end position="195"/>
    </location>
</feature>
<dbReference type="OrthoDB" id="10498862at2759"/>
<name>A0A6A6T614_9PLEO</name>
<feature type="transmembrane region" description="Helical" evidence="1">
    <location>
        <begin position="149"/>
        <end position="169"/>
    </location>
</feature>
<gene>
    <name evidence="2" type="ORF">K491DRAFT_493186</name>
</gene>
<keyword evidence="1" id="KW-1133">Transmembrane helix</keyword>
<sequence length="356" mass="39150">MTLLDLLTKEYRHTAFAFVVEKMDSRIWDGFGVSIAAAAVVDKLALSRDDTWALASSLGSTGRPILFSVLWTVPQLGSSQFLAQRVPLGKSGIEGVIIGDGHRLSFVNPVLTEWIFARHTIPSGSCLFATVTLRREHAKRKHEIAPEKLLQSFGLPFTVLMCLFFYATTTHATPIIMFYGGLYASTLTLNVYLALQTAGFWAGFTGDAELSRLLILAPNDAWTVLSGPRDAIKIVTTGSHVGNLPSRIPGLGQFILVLLILSTALLRDATWKDGLILLVALFATHLFSYKRAASLSTSPTIRRVGLTENCIKAYQRRAELISALSASQNSDTWAYDSGLLTRKYRPPKDKDRQAFD</sequence>
<evidence type="ECO:0000256" key="1">
    <source>
        <dbReference type="SAM" id="Phobius"/>
    </source>
</evidence>